<comment type="caution">
    <text evidence="1">The sequence shown here is derived from an EMBL/GenBank/DDBJ whole genome shotgun (WGS) entry which is preliminary data.</text>
</comment>
<keyword evidence="2" id="KW-1185">Reference proteome</keyword>
<gene>
    <name evidence="1" type="ORF">ELY38_02655</name>
</gene>
<organism evidence="1 2">
    <name type="scientific">Vreelandella nanhaiensis</name>
    <dbReference type="NCBI Taxonomy" id="1258546"/>
    <lineage>
        <taxon>Bacteria</taxon>
        <taxon>Pseudomonadati</taxon>
        <taxon>Pseudomonadota</taxon>
        <taxon>Gammaproteobacteria</taxon>
        <taxon>Oceanospirillales</taxon>
        <taxon>Halomonadaceae</taxon>
        <taxon>Vreelandella</taxon>
    </lineage>
</organism>
<sequence>MSMDHNYARGKLKLLLRDLSNYNAGEFWREMSRIASGATASIHAEGLKAERDALADSNTQLMQQNEAQISMNAKLMHERDALAAHVEVIERTARLLLQGLANDDQWRPNSSTGQIFNALVHDMEKKPIASLARRDAALKATGIREAVDHILSMGGQTHLGILRHDRYMYISTRELREHADALFQKAEALQ</sequence>
<protein>
    <submittedName>
        <fullName evidence="1">Uncharacterized protein</fullName>
    </submittedName>
</protein>
<name>A0A433KXX6_9GAMM</name>
<dbReference type="Proteomes" id="UP000287023">
    <property type="component" value="Unassembled WGS sequence"/>
</dbReference>
<dbReference type="EMBL" id="RZHF01000004">
    <property type="protein sequence ID" value="RUR34509.1"/>
    <property type="molecule type" value="Genomic_DNA"/>
</dbReference>
<proteinExistence type="predicted"/>
<dbReference type="OrthoDB" id="6168922at2"/>
<evidence type="ECO:0000313" key="1">
    <source>
        <dbReference type="EMBL" id="RUR34509.1"/>
    </source>
</evidence>
<reference evidence="1 2" key="1">
    <citation type="submission" date="2018-12" db="EMBL/GenBank/DDBJ databases">
        <title>three novel Halomonas strain isolated from plants.</title>
        <authorList>
            <person name="Sun C."/>
        </authorList>
    </citation>
    <scope>NUCLEOTIDE SEQUENCE [LARGE SCALE GENOMIC DNA]</scope>
    <source>
        <strain evidence="1 2">JCM 18142</strain>
    </source>
</reference>
<evidence type="ECO:0000313" key="2">
    <source>
        <dbReference type="Proteomes" id="UP000287023"/>
    </source>
</evidence>
<dbReference type="AlphaFoldDB" id="A0A433KXX6"/>
<accession>A0A433KXX6</accession>
<dbReference type="RefSeq" id="WP_127059954.1">
    <property type="nucleotide sequence ID" value="NZ_RZHF01000004.1"/>
</dbReference>